<dbReference type="AlphaFoldDB" id="A0A2S9QGL8"/>
<keyword evidence="5 8" id="KW-0812">Transmembrane</keyword>
<keyword evidence="3" id="KW-1003">Cell membrane</keyword>
<evidence type="ECO:0000256" key="5">
    <source>
        <dbReference type="ARBA" id="ARBA00022692"/>
    </source>
</evidence>
<dbReference type="InterPro" id="IPR007498">
    <property type="entry name" value="PqiA-like"/>
</dbReference>
<accession>A0A2S9QGL8</accession>
<dbReference type="OrthoDB" id="9800207at2"/>
<evidence type="ECO:0000256" key="8">
    <source>
        <dbReference type="SAM" id="Phobius"/>
    </source>
</evidence>
<feature type="transmembrane region" description="Helical" evidence="8">
    <location>
        <begin position="184"/>
        <end position="203"/>
    </location>
</feature>
<sequence>MATGRTDRVITPTTRSATQIMECHDCGLLHDVPPLQDGMRARCSRCGATLEHFRAISLSHAYAYSLAGAICFAMANFLPFIRLEISGRAQVASLVTGIKALYDQGLWELAIVVAFTMLVAPGLQILARLTVLAGLRMRRPPRWLPLVHRGASFVGRWAMIEVYMLGLLVAYVKLIDLAHVDLGPAVFAVVALMLVTVATGALLDDETIWRSFARKGLAPPPPKVDPRRPTALCEACWLVSNLPASGHGTCPRCSAPLHQRKPNSLTRTWALLITAAILYIPANLFPIMTVISLGHGEPDTIISGVIALADAGLWPLAALVFFASILVPVLKLVGLMVLLITTQRGSTWRLQDRTVLYRIIEFVGRWSMIDIFMISILVALVQLGEIATIEPGIGAIAFASVVIITMIASESFDPRLMWDVLNRHDASGRDTGKKGH</sequence>
<evidence type="ECO:0000256" key="6">
    <source>
        <dbReference type="ARBA" id="ARBA00022989"/>
    </source>
</evidence>
<keyword evidence="10" id="KW-1185">Reference proteome</keyword>
<feature type="transmembrane region" description="Helical" evidence="8">
    <location>
        <begin position="362"/>
        <end position="383"/>
    </location>
</feature>
<feature type="transmembrane region" description="Helical" evidence="8">
    <location>
        <begin position="313"/>
        <end position="341"/>
    </location>
</feature>
<comment type="caution">
    <text evidence="9">The sequence shown here is derived from an EMBL/GenBank/DDBJ whole genome shotgun (WGS) entry which is preliminary data.</text>
</comment>
<evidence type="ECO:0000313" key="9">
    <source>
        <dbReference type="EMBL" id="PRH88497.1"/>
    </source>
</evidence>
<organism evidence="9 10">
    <name type="scientific">Labrys okinawensis</name>
    <dbReference type="NCBI Taxonomy" id="346911"/>
    <lineage>
        <taxon>Bacteria</taxon>
        <taxon>Pseudomonadati</taxon>
        <taxon>Pseudomonadota</taxon>
        <taxon>Alphaproteobacteria</taxon>
        <taxon>Hyphomicrobiales</taxon>
        <taxon>Xanthobacteraceae</taxon>
        <taxon>Labrys</taxon>
    </lineage>
</organism>
<evidence type="ECO:0000313" key="10">
    <source>
        <dbReference type="Proteomes" id="UP000237682"/>
    </source>
</evidence>
<gene>
    <name evidence="9" type="ORF">C5L14_04435</name>
</gene>
<dbReference type="PANTHER" id="PTHR30462">
    <property type="entry name" value="INTERMEMBRANE TRANSPORT PROTEIN PQIB-RELATED"/>
    <property type="match status" value="1"/>
</dbReference>
<evidence type="ECO:0000256" key="7">
    <source>
        <dbReference type="ARBA" id="ARBA00023136"/>
    </source>
</evidence>
<dbReference type="PANTHER" id="PTHR30462:SF3">
    <property type="entry name" value="INTERMEMBRANE TRANSPORT PROTEIN PQIA"/>
    <property type="match status" value="1"/>
</dbReference>
<dbReference type="Proteomes" id="UP000237682">
    <property type="component" value="Unassembled WGS sequence"/>
</dbReference>
<dbReference type="GO" id="GO:0005886">
    <property type="term" value="C:plasma membrane"/>
    <property type="evidence" value="ECO:0007669"/>
    <property type="project" value="UniProtKB-SubCell"/>
</dbReference>
<dbReference type="NCBIfam" id="TIGR00155">
    <property type="entry name" value="pqiA_fam"/>
    <property type="match status" value="1"/>
</dbReference>
<keyword evidence="4" id="KW-0997">Cell inner membrane</keyword>
<evidence type="ECO:0000256" key="4">
    <source>
        <dbReference type="ARBA" id="ARBA00022519"/>
    </source>
</evidence>
<dbReference type="Pfam" id="PF04403">
    <property type="entry name" value="PqiA"/>
    <property type="match status" value="2"/>
</dbReference>
<keyword evidence="6 8" id="KW-1133">Transmembrane helix</keyword>
<reference evidence="9 10" key="1">
    <citation type="submission" date="2018-02" db="EMBL/GenBank/DDBJ databases">
        <title>Whole genome sequencing of endophytic bacterium.</title>
        <authorList>
            <person name="Eedara R."/>
            <person name="Podile A.R."/>
        </authorList>
    </citation>
    <scope>NUCLEOTIDE SEQUENCE [LARGE SCALE GENOMIC DNA]</scope>
    <source>
        <strain evidence="9 10">RP1T</strain>
    </source>
</reference>
<evidence type="ECO:0000256" key="2">
    <source>
        <dbReference type="ARBA" id="ARBA00007555"/>
    </source>
</evidence>
<feature type="transmembrane region" description="Helical" evidence="8">
    <location>
        <begin position="153"/>
        <end position="172"/>
    </location>
</feature>
<dbReference type="EMBL" id="PUEJ01000002">
    <property type="protein sequence ID" value="PRH88497.1"/>
    <property type="molecule type" value="Genomic_DNA"/>
</dbReference>
<keyword evidence="7 8" id="KW-0472">Membrane</keyword>
<evidence type="ECO:0000256" key="3">
    <source>
        <dbReference type="ARBA" id="ARBA00022475"/>
    </source>
</evidence>
<feature type="transmembrane region" description="Helical" evidence="8">
    <location>
        <begin position="389"/>
        <end position="408"/>
    </location>
</feature>
<feature type="transmembrane region" description="Helical" evidence="8">
    <location>
        <begin position="61"/>
        <end position="81"/>
    </location>
</feature>
<comment type="similarity">
    <text evidence="2">Belongs to the PqiA family.</text>
</comment>
<feature type="transmembrane region" description="Helical" evidence="8">
    <location>
        <begin position="269"/>
        <end position="293"/>
    </location>
</feature>
<dbReference type="InterPro" id="IPR005219">
    <property type="entry name" value="PqiA-like_proteobact"/>
</dbReference>
<protein>
    <submittedName>
        <fullName evidence="9">Paraquat-inducible protein A</fullName>
    </submittedName>
</protein>
<comment type="subcellular location">
    <subcellularLocation>
        <location evidence="1">Cell inner membrane</location>
        <topology evidence="1">Multi-pass membrane protein</topology>
    </subcellularLocation>
</comment>
<dbReference type="InterPro" id="IPR051800">
    <property type="entry name" value="PqiA-PqiB_transport"/>
</dbReference>
<proteinExistence type="inferred from homology"/>
<name>A0A2S9QGL8_9HYPH</name>
<feature type="transmembrane region" description="Helical" evidence="8">
    <location>
        <begin position="109"/>
        <end position="132"/>
    </location>
</feature>
<evidence type="ECO:0000256" key="1">
    <source>
        <dbReference type="ARBA" id="ARBA00004429"/>
    </source>
</evidence>